<dbReference type="STRING" id="947166.A0A1D1V1J3"/>
<evidence type="ECO:0000313" key="8">
    <source>
        <dbReference type="EMBL" id="GAU92593.1"/>
    </source>
</evidence>
<reference evidence="8 9" key="1">
    <citation type="journal article" date="2016" name="Nat. Commun.">
        <title>Extremotolerant tardigrade genome and improved radiotolerance of human cultured cells by tardigrade-unique protein.</title>
        <authorList>
            <person name="Hashimoto T."/>
            <person name="Horikawa D.D."/>
            <person name="Saito Y."/>
            <person name="Kuwahara H."/>
            <person name="Kozuka-Hata H."/>
            <person name="Shin-I T."/>
            <person name="Minakuchi Y."/>
            <person name="Ohishi K."/>
            <person name="Motoyama A."/>
            <person name="Aizu T."/>
            <person name="Enomoto A."/>
            <person name="Kondo K."/>
            <person name="Tanaka S."/>
            <person name="Hara Y."/>
            <person name="Koshikawa S."/>
            <person name="Sagara H."/>
            <person name="Miura T."/>
            <person name="Yokobori S."/>
            <person name="Miyagawa K."/>
            <person name="Suzuki Y."/>
            <person name="Kubo T."/>
            <person name="Oyama M."/>
            <person name="Kohara Y."/>
            <person name="Fujiyama A."/>
            <person name="Arakawa K."/>
            <person name="Katayama T."/>
            <person name="Toyoda A."/>
            <person name="Kunieda T."/>
        </authorList>
    </citation>
    <scope>NUCLEOTIDE SEQUENCE [LARGE SCALE GENOMIC DNA]</scope>
    <source>
        <strain evidence="8 9">YOKOZUNA-1</strain>
    </source>
</reference>
<dbReference type="GO" id="GO:0004016">
    <property type="term" value="F:adenylate cyclase activity"/>
    <property type="evidence" value="ECO:0007669"/>
    <property type="project" value="TreeGrafter"/>
</dbReference>
<dbReference type="SUPFAM" id="SSF56112">
    <property type="entry name" value="Protein kinase-like (PK-like)"/>
    <property type="match status" value="1"/>
</dbReference>
<comment type="catalytic activity">
    <reaction evidence="1">
        <text>GTP = 3',5'-cyclic GMP + diphosphate</text>
        <dbReference type="Rhea" id="RHEA:13665"/>
        <dbReference type="ChEBI" id="CHEBI:33019"/>
        <dbReference type="ChEBI" id="CHEBI:37565"/>
        <dbReference type="ChEBI" id="CHEBI:57746"/>
        <dbReference type="EC" id="4.6.1.2"/>
    </reaction>
</comment>
<dbReference type="AlphaFoldDB" id="A0A1D1V1J3"/>
<dbReference type="GO" id="GO:0004383">
    <property type="term" value="F:guanylate cyclase activity"/>
    <property type="evidence" value="ECO:0007669"/>
    <property type="project" value="UniProtKB-EC"/>
</dbReference>
<dbReference type="InterPro" id="IPR050401">
    <property type="entry name" value="Cyclic_nucleotide_synthase"/>
</dbReference>
<evidence type="ECO:0000256" key="3">
    <source>
        <dbReference type="ARBA" id="ARBA00022741"/>
    </source>
</evidence>
<dbReference type="Pfam" id="PF07714">
    <property type="entry name" value="PK_Tyr_Ser-Thr"/>
    <property type="match status" value="1"/>
</dbReference>
<dbReference type="EMBL" id="BDGG01000002">
    <property type="protein sequence ID" value="GAU92593.1"/>
    <property type="molecule type" value="Genomic_DNA"/>
</dbReference>
<protein>
    <recommendedName>
        <fullName evidence="2">guanylate cyclase</fullName>
        <ecNumber evidence="2">4.6.1.2</ecNumber>
    </recommendedName>
</protein>
<dbReference type="OrthoDB" id="1890790at2759"/>
<dbReference type="PANTHER" id="PTHR11920:SF501">
    <property type="entry name" value="GUANYLATE CYCLASE 32E"/>
    <property type="match status" value="1"/>
</dbReference>
<dbReference type="EC" id="4.6.1.2" evidence="2"/>
<proteinExistence type="predicted"/>
<keyword evidence="5" id="KW-0141">cGMP biosynthesis</keyword>
<keyword evidence="4" id="KW-0456">Lyase</keyword>
<evidence type="ECO:0000256" key="4">
    <source>
        <dbReference type="ARBA" id="ARBA00023239"/>
    </source>
</evidence>
<dbReference type="Gene3D" id="1.10.510.10">
    <property type="entry name" value="Transferase(Phosphotransferase) domain 1"/>
    <property type="match status" value="1"/>
</dbReference>
<dbReference type="InterPro" id="IPR001245">
    <property type="entry name" value="Ser-Thr/Tyr_kinase_cat_dom"/>
</dbReference>
<dbReference type="GO" id="GO:0004672">
    <property type="term" value="F:protein kinase activity"/>
    <property type="evidence" value="ECO:0007669"/>
    <property type="project" value="InterPro"/>
</dbReference>
<evidence type="ECO:0000256" key="5">
    <source>
        <dbReference type="ARBA" id="ARBA00023293"/>
    </source>
</evidence>
<dbReference type="GO" id="GO:0001653">
    <property type="term" value="F:peptide receptor activity"/>
    <property type="evidence" value="ECO:0007669"/>
    <property type="project" value="TreeGrafter"/>
</dbReference>
<keyword evidence="3" id="KW-0547">Nucleotide-binding</keyword>
<dbReference type="GO" id="GO:0005524">
    <property type="term" value="F:ATP binding"/>
    <property type="evidence" value="ECO:0007669"/>
    <property type="project" value="InterPro"/>
</dbReference>
<accession>A0A1D1V1J3</accession>
<comment type="caution">
    <text evidence="8">The sequence shown here is derived from an EMBL/GenBank/DDBJ whole genome shotgun (WGS) entry which is preliminary data.</text>
</comment>
<dbReference type="GO" id="GO:0005886">
    <property type="term" value="C:plasma membrane"/>
    <property type="evidence" value="ECO:0007669"/>
    <property type="project" value="TreeGrafter"/>
</dbReference>
<dbReference type="PROSITE" id="PS50011">
    <property type="entry name" value="PROTEIN_KINASE_DOM"/>
    <property type="match status" value="1"/>
</dbReference>
<evidence type="ECO:0000259" key="7">
    <source>
        <dbReference type="PROSITE" id="PS50011"/>
    </source>
</evidence>
<feature type="domain" description="Protein kinase" evidence="7">
    <location>
        <begin position="45"/>
        <end position="289"/>
    </location>
</feature>
<feature type="region of interest" description="Disordered" evidence="6">
    <location>
        <begin position="20"/>
        <end position="55"/>
    </location>
</feature>
<evidence type="ECO:0000256" key="1">
    <source>
        <dbReference type="ARBA" id="ARBA00001436"/>
    </source>
</evidence>
<organism evidence="8 9">
    <name type="scientific">Ramazzottius varieornatus</name>
    <name type="common">Water bear</name>
    <name type="synonym">Tardigrade</name>
    <dbReference type="NCBI Taxonomy" id="947166"/>
    <lineage>
        <taxon>Eukaryota</taxon>
        <taxon>Metazoa</taxon>
        <taxon>Ecdysozoa</taxon>
        <taxon>Tardigrada</taxon>
        <taxon>Eutardigrada</taxon>
        <taxon>Parachela</taxon>
        <taxon>Hypsibioidea</taxon>
        <taxon>Ramazzottiidae</taxon>
        <taxon>Ramazzottius</taxon>
    </lineage>
</organism>
<evidence type="ECO:0000313" key="9">
    <source>
        <dbReference type="Proteomes" id="UP000186922"/>
    </source>
</evidence>
<sequence>MHSAPRLPSNSVGQLTALKIPSSHSSNTMPESKRVREAAASYVSRHTRTSNGARTLNSSMQATYIETGMYLDTQVAVKRVGKAVYLSRAILHDLRLLRDINHDNVNRFVGLCTEAGNESIIAEYCSKGSLGNLLDNDAVNLDETFRFSLMNDIIQGMCYIHSSPFHSHGRLNSSNCLVDGRMLVQIADLGLWPLRRRYLAFLDPEAEEAEIRPLLWVAPEHLREPMPVNGTPKGDVYGFAIILQEIVSRLPPYHDNASDTRSKEYTVRNNSPRYPHFSRKASRVLYEIE</sequence>
<dbReference type="PANTHER" id="PTHR11920">
    <property type="entry name" value="GUANYLYL CYCLASE"/>
    <property type="match status" value="1"/>
</dbReference>
<gene>
    <name evidence="8" type="primary">RvY_04652</name>
    <name evidence="8" type="synonym">RvY_04652.4</name>
    <name evidence="8" type="ORF">RvY_04652-4</name>
</gene>
<dbReference type="InterPro" id="IPR000719">
    <property type="entry name" value="Prot_kinase_dom"/>
</dbReference>
<evidence type="ECO:0000256" key="6">
    <source>
        <dbReference type="SAM" id="MobiDB-lite"/>
    </source>
</evidence>
<evidence type="ECO:0000256" key="2">
    <source>
        <dbReference type="ARBA" id="ARBA00012202"/>
    </source>
</evidence>
<name>A0A1D1V1J3_RAMVA</name>
<keyword evidence="9" id="KW-1185">Reference proteome</keyword>
<dbReference type="Proteomes" id="UP000186922">
    <property type="component" value="Unassembled WGS sequence"/>
</dbReference>
<dbReference type="InterPro" id="IPR011009">
    <property type="entry name" value="Kinase-like_dom_sf"/>
</dbReference>
<dbReference type="GO" id="GO:0007168">
    <property type="term" value="P:receptor guanylyl cyclase signaling pathway"/>
    <property type="evidence" value="ECO:0007669"/>
    <property type="project" value="TreeGrafter"/>
</dbReference>